<evidence type="ECO:0000313" key="9">
    <source>
        <dbReference type="EMBL" id="TQK76614.1"/>
    </source>
</evidence>
<dbReference type="Pfam" id="PF02219">
    <property type="entry name" value="MTHFR"/>
    <property type="match status" value="1"/>
</dbReference>
<keyword evidence="5 8" id="KW-0274">FAD</keyword>
<evidence type="ECO:0000256" key="8">
    <source>
        <dbReference type="RuleBase" id="RU003862"/>
    </source>
</evidence>
<dbReference type="InterPro" id="IPR003171">
    <property type="entry name" value="Mehydrof_redctse-like"/>
</dbReference>
<evidence type="ECO:0000256" key="1">
    <source>
        <dbReference type="ARBA" id="ARBA00001974"/>
    </source>
</evidence>
<dbReference type="InterPro" id="IPR029041">
    <property type="entry name" value="FAD-linked_oxidoreductase-like"/>
</dbReference>
<dbReference type="GO" id="GO:0009086">
    <property type="term" value="P:methionine biosynthetic process"/>
    <property type="evidence" value="ECO:0007669"/>
    <property type="project" value="TreeGrafter"/>
</dbReference>
<dbReference type="EMBL" id="VFNV01000001">
    <property type="protein sequence ID" value="TQK76614.1"/>
    <property type="molecule type" value="Genomic_DNA"/>
</dbReference>
<comment type="pathway">
    <text evidence="2 8">One-carbon metabolism; tetrahydrofolate interconversion.</text>
</comment>
<keyword evidence="4 8" id="KW-0285">Flavoprotein</keyword>
<evidence type="ECO:0000313" key="10">
    <source>
        <dbReference type="Proteomes" id="UP000316181"/>
    </source>
</evidence>
<evidence type="ECO:0000256" key="2">
    <source>
        <dbReference type="ARBA" id="ARBA00004777"/>
    </source>
</evidence>
<organism evidence="9 10">
    <name type="scientific">Rarobacter incanus</name>
    <dbReference type="NCBI Taxonomy" id="153494"/>
    <lineage>
        <taxon>Bacteria</taxon>
        <taxon>Bacillati</taxon>
        <taxon>Actinomycetota</taxon>
        <taxon>Actinomycetes</taxon>
        <taxon>Micrococcales</taxon>
        <taxon>Rarobacteraceae</taxon>
        <taxon>Rarobacter</taxon>
    </lineage>
</organism>
<dbReference type="PANTHER" id="PTHR45754:SF3">
    <property type="entry name" value="METHYLENETETRAHYDROFOLATE REDUCTASE (NADPH)"/>
    <property type="match status" value="1"/>
</dbReference>
<dbReference type="GO" id="GO:0005829">
    <property type="term" value="C:cytosol"/>
    <property type="evidence" value="ECO:0007669"/>
    <property type="project" value="TreeGrafter"/>
</dbReference>
<comment type="catalytic activity">
    <reaction evidence="7">
        <text>(6S)-5-methyl-5,6,7,8-tetrahydrofolate + NAD(+) = (6R)-5,10-methylene-5,6,7,8-tetrahydrofolate + NADH + H(+)</text>
        <dbReference type="Rhea" id="RHEA:19821"/>
        <dbReference type="ChEBI" id="CHEBI:15378"/>
        <dbReference type="ChEBI" id="CHEBI:15636"/>
        <dbReference type="ChEBI" id="CHEBI:18608"/>
        <dbReference type="ChEBI" id="CHEBI:57540"/>
        <dbReference type="ChEBI" id="CHEBI:57945"/>
        <dbReference type="EC" id="1.5.1.54"/>
    </reaction>
    <physiologicalReaction direction="right-to-left" evidence="7">
        <dbReference type="Rhea" id="RHEA:19823"/>
    </physiologicalReaction>
</comment>
<dbReference type="GO" id="GO:0106312">
    <property type="term" value="F:methylenetetrahydrofolate reductase (NADH) activity"/>
    <property type="evidence" value="ECO:0007669"/>
    <property type="project" value="UniProtKB-EC"/>
</dbReference>
<dbReference type="CDD" id="cd00537">
    <property type="entry name" value="MTHFR"/>
    <property type="match status" value="1"/>
</dbReference>
<comment type="similarity">
    <text evidence="3 8">Belongs to the methylenetetrahydrofolate reductase family.</text>
</comment>
<keyword evidence="6 8" id="KW-0560">Oxidoreductase</keyword>
<dbReference type="Gene3D" id="3.20.20.220">
    <property type="match status" value="1"/>
</dbReference>
<protein>
    <recommendedName>
        <fullName evidence="8">Methylenetetrahydrofolate reductase</fullName>
    </recommendedName>
</protein>
<sequence>MTDQDTDCWAVPPLRPTISFEVMPPRRPGLAPKFWGTVDALIGARPDFLSVTYGAAGNDRDTARQVVSRLVQQAPVLPIAHLTCVGHSRADVVDVVDEFLSAGVRSFLALRGDPPAGQPDWKPTPGGVNSSVELIALLKDRERTRCAAHPGNALRGAAHPLTIAVATFPDGNPAAGTTRDQEIERLLVKQAAGASFAITQLFYRARTYAEFVERARAAGVHIPILAGILPATDPTRLLRVAELSGVRPPAELLDRLSAASSDDERHAIGTQATAALAQSVLDAGAPGLHIYTFNKARPALDVLAHLELLNVEPNQPNPLTASAVVKGTPA</sequence>
<dbReference type="RefSeq" id="WP_142112016.1">
    <property type="nucleotide sequence ID" value="NZ_BAAATB010000002.1"/>
</dbReference>
<dbReference type="GO" id="GO:0071949">
    <property type="term" value="F:FAD binding"/>
    <property type="evidence" value="ECO:0007669"/>
    <property type="project" value="TreeGrafter"/>
</dbReference>
<proteinExistence type="inferred from homology"/>
<dbReference type="SUPFAM" id="SSF51730">
    <property type="entry name" value="FAD-linked oxidoreductase"/>
    <property type="match status" value="1"/>
</dbReference>
<dbReference type="Proteomes" id="UP000316181">
    <property type="component" value="Unassembled WGS sequence"/>
</dbReference>
<keyword evidence="10" id="KW-1185">Reference proteome</keyword>
<evidence type="ECO:0000256" key="3">
    <source>
        <dbReference type="ARBA" id="ARBA00006743"/>
    </source>
</evidence>
<dbReference type="UniPathway" id="UPA00193"/>
<reference evidence="9 10" key="1">
    <citation type="submission" date="2019-06" db="EMBL/GenBank/DDBJ databases">
        <title>Sequencing the genomes of 1000 actinobacteria strains.</title>
        <authorList>
            <person name="Klenk H.-P."/>
        </authorList>
    </citation>
    <scope>NUCLEOTIDE SEQUENCE [LARGE SCALE GENOMIC DNA]</scope>
    <source>
        <strain evidence="9 10">DSM 10596</strain>
    </source>
</reference>
<dbReference type="GO" id="GO:0035999">
    <property type="term" value="P:tetrahydrofolate interconversion"/>
    <property type="evidence" value="ECO:0007669"/>
    <property type="project" value="UniProtKB-UniPathway"/>
</dbReference>
<evidence type="ECO:0000256" key="6">
    <source>
        <dbReference type="ARBA" id="ARBA00023002"/>
    </source>
</evidence>
<evidence type="ECO:0000256" key="4">
    <source>
        <dbReference type="ARBA" id="ARBA00022630"/>
    </source>
</evidence>
<evidence type="ECO:0000256" key="7">
    <source>
        <dbReference type="ARBA" id="ARBA00048628"/>
    </source>
</evidence>
<name>A0A542SPR4_9MICO</name>
<accession>A0A542SPR4</accession>
<dbReference type="AlphaFoldDB" id="A0A542SPR4"/>
<dbReference type="PANTHER" id="PTHR45754">
    <property type="entry name" value="METHYLENETETRAHYDROFOLATE REDUCTASE"/>
    <property type="match status" value="1"/>
</dbReference>
<comment type="cofactor">
    <cofactor evidence="1 8">
        <name>FAD</name>
        <dbReference type="ChEBI" id="CHEBI:57692"/>
    </cofactor>
</comment>
<gene>
    <name evidence="9" type="ORF">FB389_1299</name>
</gene>
<dbReference type="OrthoDB" id="9812555at2"/>
<comment type="caution">
    <text evidence="9">The sequence shown here is derived from an EMBL/GenBank/DDBJ whole genome shotgun (WGS) entry which is preliminary data.</text>
</comment>
<evidence type="ECO:0000256" key="5">
    <source>
        <dbReference type="ARBA" id="ARBA00022827"/>
    </source>
</evidence>